<name>A0A125W444_ENTFL</name>
<dbReference type="Proteomes" id="UP000004846">
    <property type="component" value="Unassembled WGS sequence"/>
</dbReference>
<protein>
    <submittedName>
        <fullName evidence="2">Phage major tail protein, phi13 family</fullName>
    </submittedName>
</protein>
<dbReference type="RefSeq" id="WP_002402413.1">
    <property type="nucleotide sequence ID" value="NZ_GL454469.1"/>
</dbReference>
<evidence type="ECO:0000313" key="3">
    <source>
        <dbReference type="Proteomes" id="UP000004846"/>
    </source>
</evidence>
<dbReference type="AlphaFoldDB" id="A0A125W444"/>
<dbReference type="NCBIfam" id="TIGR01603">
    <property type="entry name" value="maj_tail_phi13"/>
    <property type="match status" value="1"/>
</dbReference>
<reference evidence="2 3" key="1">
    <citation type="submission" date="2010-07" db="EMBL/GenBank/DDBJ databases">
        <authorList>
            <person name="Sid Ahmed O."/>
        </authorList>
    </citation>
    <scope>NUCLEOTIDE SEQUENCE [LARGE SCALE GENOMIC DNA]</scope>
    <source>
        <strain evidence="2 3">TX4248</strain>
    </source>
</reference>
<dbReference type="InterPro" id="IPR006490">
    <property type="entry name" value="Maj_tail_phi13"/>
</dbReference>
<dbReference type="InterPro" id="IPR008964">
    <property type="entry name" value="Invasin/intimin_cell_adhesion"/>
</dbReference>
<dbReference type="EMBL" id="AEBR01000073">
    <property type="protein sequence ID" value="EFM82180.1"/>
    <property type="molecule type" value="Genomic_DNA"/>
</dbReference>
<dbReference type="InterPro" id="IPR003343">
    <property type="entry name" value="Big_2"/>
</dbReference>
<proteinExistence type="predicted"/>
<accession>A0A125W444</accession>
<gene>
    <name evidence="2" type="ORF">HMPREF9498_02191</name>
</gene>
<sequence length="280" mass="30039">MAVKKNVSVISVEKPTWFPLTDDTGTFPIYGEPTTIGTAVSIKPDVTTETTPDYGDSVVQDQYVAFGGAEVTLETNGYQNEVLAEITGGEKLKGGVLRSADDIAPDGAFAYRRRKSNGKYRYTIFYKGKFALTSDESSTLEGSSVSYTHPEWTGSFVDVPGVGYMYSVDEDDDGVDLDMIKNWFTKVTNPREESTNPVSGVTLDKTELVLTVGETATLTPTIAPENATNKNYSFKSNDISIATVTPVQGKVTAVTAGTTTVVVTTEDGNHTAECSVTVNA</sequence>
<dbReference type="SUPFAM" id="SSF49373">
    <property type="entry name" value="Invasin/intimin cell-adhesion fragments"/>
    <property type="match status" value="1"/>
</dbReference>
<dbReference type="SMART" id="SM00635">
    <property type="entry name" value="BID_2"/>
    <property type="match status" value="1"/>
</dbReference>
<feature type="domain" description="BIG2" evidence="1">
    <location>
        <begin position="197"/>
        <end position="275"/>
    </location>
</feature>
<comment type="caution">
    <text evidence="2">The sequence shown here is derived from an EMBL/GenBank/DDBJ whole genome shotgun (WGS) entry which is preliminary data.</text>
</comment>
<dbReference type="HOGENOM" id="CLU_993025_0_0_9"/>
<dbReference type="Gene3D" id="2.60.40.1080">
    <property type="match status" value="1"/>
</dbReference>
<evidence type="ECO:0000259" key="1">
    <source>
        <dbReference type="SMART" id="SM00635"/>
    </source>
</evidence>
<dbReference type="Pfam" id="PF02368">
    <property type="entry name" value="Big_2"/>
    <property type="match status" value="1"/>
</dbReference>
<organism evidence="2 3">
    <name type="scientific">Enterococcus faecalis TX4248</name>
    <dbReference type="NCBI Taxonomy" id="749495"/>
    <lineage>
        <taxon>Bacteria</taxon>
        <taxon>Bacillati</taxon>
        <taxon>Bacillota</taxon>
        <taxon>Bacilli</taxon>
        <taxon>Lactobacillales</taxon>
        <taxon>Enterococcaceae</taxon>
        <taxon>Enterococcus</taxon>
    </lineage>
</organism>
<evidence type="ECO:0000313" key="2">
    <source>
        <dbReference type="EMBL" id="EFM82180.1"/>
    </source>
</evidence>